<gene>
    <name evidence="3" type="ORF">GCM10023094_05830</name>
</gene>
<sequence length="88" mass="9177">MTSAIVSQKKKRSRRKSIDPDTAAASISPKVAWSSAASALAVVVWTLVASLAPTAFTPSSVATLTGSTATLLVFVGGYFAKDTLRHRP</sequence>
<comment type="caution">
    <text evidence="3">The sequence shown here is derived from an EMBL/GenBank/DDBJ whole genome shotgun (WGS) entry which is preliminary data.</text>
</comment>
<evidence type="ECO:0000313" key="4">
    <source>
        <dbReference type="Proteomes" id="UP001501183"/>
    </source>
</evidence>
<reference evidence="4" key="1">
    <citation type="journal article" date="2019" name="Int. J. Syst. Evol. Microbiol.">
        <title>The Global Catalogue of Microorganisms (GCM) 10K type strain sequencing project: providing services to taxonomists for standard genome sequencing and annotation.</title>
        <authorList>
            <consortium name="The Broad Institute Genomics Platform"/>
            <consortium name="The Broad Institute Genome Sequencing Center for Infectious Disease"/>
            <person name="Wu L."/>
            <person name="Ma J."/>
        </authorList>
    </citation>
    <scope>NUCLEOTIDE SEQUENCE [LARGE SCALE GENOMIC DNA]</scope>
    <source>
        <strain evidence="4">JCM 32206</strain>
    </source>
</reference>
<dbReference type="RefSeq" id="WP_345341959.1">
    <property type="nucleotide sequence ID" value="NZ_BAABFB010000017.1"/>
</dbReference>
<dbReference type="EMBL" id="BAABFB010000017">
    <property type="protein sequence ID" value="GAA4472948.1"/>
    <property type="molecule type" value="Genomic_DNA"/>
</dbReference>
<evidence type="ECO:0000256" key="1">
    <source>
        <dbReference type="SAM" id="MobiDB-lite"/>
    </source>
</evidence>
<feature type="transmembrane region" description="Helical" evidence="2">
    <location>
        <begin position="62"/>
        <end position="80"/>
    </location>
</feature>
<organism evidence="3 4">
    <name type="scientific">Rhodococcus olei</name>
    <dbReference type="NCBI Taxonomy" id="2161675"/>
    <lineage>
        <taxon>Bacteria</taxon>
        <taxon>Bacillati</taxon>
        <taxon>Actinomycetota</taxon>
        <taxon>Actinomycetes</taxon>
        <taxon>Mycobacteriales</taxon>
        <taxon>Nocardiaceae</taxon>
        <taxon>Rhodococcus</taxon>
    </lineage>
</organism>
<protein>
    <submittedName>
        <fullName evidence="3">Uncharacterized protein</fullName>
    </submittedName>
</protein>
<dbReference type="Proteomes" id="UP001501183">
    <property type="component" value="Unassembled WGS sequence"/>
</dbReference>
<keyword evidence="4" id="KW-1185">Reference proteome</keyword>
<name>A0ABP8NTF2_9NOCA</name>
<feature type="region of interest" description="Disordered" evidence="1">
    <location>
        <begin position="1"/>
        <end position="24"/>
    </location>
</feature>
<keyword evidence="2" id="KW-0472">Membrane</keyword>
<evidence type="ECO:0000256" key="2">
    <source>
        <dbReference type="SAM" id="Phobius"/>
    </source>
</evidence>
<keyword evidence="2" id="KW-0812">Transmembrane</keyword>
<evidence type="ECO:0000313" key="3">
    <source>
        <dbReference type="EMBL" id="GAA4472948.1"/>
    </source>
</evidence>
<feature type="transmembrane region" description="Helical" evidence="2">
    <location>
        <begin position="36"/>
        <end position="56"/>
    </location>
</feature>
<proteinExistence type="predicted"/>
<keyword evidence="2" id="KW-1133">Transmembrane helix</keyword>
<accession>A0ABP8NTF2</accession>